<dbReference type="AlphaFoldDB" id="A0A256IPI8"/>
<proteinExistence type="predicted"/>
<evidence type="ECO:0000313" key="1">
    <source>
        <dbReference type="EMBL" id="OYR58490.1"/>
    </source>
</evidence>
<reference evidence="1 2" key="1">
    <citation type="journal article" date="2014" name="Front. Microbiol.">
        <title>Population and genomic analysis of the genus Halorubrum.</title>
        <authorList>
            <person name="Fullmer M.S."/>
            <person name="Soucy S.M."/>
            <person name="Swithers K.S."/>
            <person name="Makkay A.M."/>
            <person name="Wheeler R."/>
            <person name="Ventosa A."/>
            <person name="Gogarten J.P."/>
            <person name="Papke R.T."/>
        </authorList>
    </citation>
    <scope>NUCLEOTIDE SEQUENCE [LARGE SCALE GENOMIC DNA]</scope>
    <source>
        <strain evidence="1 2">Cb34</strain>
    </source>
</reference>
<protein>
    <submittedName>
        <fullName evidence="1">Uncharacterized protein</fullName>
    </submittedName>
</protein>
<sequence>MIDENEHKEVQFAEVSIRVALPVDKVADDEQRAKAILRKIRLADYPNGLEVRPGLNVHDVTLDHTETMEEAVRREEGEAEAAAEAKLDRQRERYFDRRGHF</sequence>
<organism evidence="1 2">
    <name type="scientific">Halorubrum halodurans</name>
    <dbReference type="NCBI Taxonomy" id="1383851"/>
    <lineage>
        <taxon>Archaea</taxon>
        <taxon>Methanobacteriati</taxon>
        <taxon>Methanobacteriota</taxon>
        <taxon>Stenosarchaea group</taxon>
        <taxon>Halobacteria</taxon>
        <taxon>Halobacteriales</taxon>
        <taxon>Haloferacaceae</taxon>
        <taxon>Halorubrum</taxon>
    </lineage>
</organism>
<gene>
    <name evidence="1" type="ORF">DJ70_02940</name>
</gene>
<dbReference type="OrthoDB" id="383176at2157"/>
<dbReference type="RefSeq" id="WP_094529983.1">
    <property type="nucleotide sequence ID" value="NZ_NHPJ01000032.1"/>
</dbReference>
<dbReference type="Proteomes" id="UP000216308">
    <property type="component" value="Unassembled WGS sequence"/>
</dbReference>
<comment type="caution">
    <text evidence="1">The sequence shown here is derived from an EMBL/GenBank/DDBJ whole genome shotgun (WGS) entry which is preliminary data.</text>
</comment>
<keyword evidence="2" id="KW-1185">Reference proteome</keyword>
<accession>A0A256IPI8</accession>
<name>A0A256IPI8_9EURY</name>
<evidence type="ECO:0000313" key="2">
    <source>
        <dbReference type="Proteomes" id="UP000216308"/>
    </source>
</evidence>
<dbReference type="EMBL" id="NHPJ01000032">
    <property type="protein sequence ID" value="OYR58490.1"/>
    <property type="molecule type" value="Genomic_DNA"/>
</dbReference>